<gene>
    <name evidence="1" type="ORF">ACFO3G_03320</name>
</gene>
<comment type="caution">
    <text evidence="1">The sequence shown here is derived from an EMBL/GenBank/DDBJ whole genome shotgun (WGS) entry which is preliminary data.</text>
</comment>
<name>A0ABV9K6H8_9PORP</name>
<proteinExistence type="predicted"/>
<organism evidence="1 2">
    <name type="scientific">Falsiporphyromonas endometrii</name>
    <dbReference type="NCBI Taxonomy" id="1387297"/>
    <lineage>
        <taxon>Bacteria</taxon>
        <taxon>Pseudomonadati</taxon>
        <taxon>Bacteroidota</taxon>
        <taxon>Bacteroidia</taxon>
        <taxon>Bacteroidales</taxon>
        <taxon>Porphyromonadaceae</taxon>
        <taxon>Falsiporphyromonas</taxon>
    </lineage>
</organism>
<reference evidence="2" key="1">
    <citation type="journal article" date="2019" name="Int. J. Syst. Evol. Microbiol.">
        <title>The Global Catalogue of Microorganisms (GCM) 10K type strain sequencing project: providing services to taxonomists for standard genome sequencing and annotation.</title>
        <authorList>
            <consortium name="The Broad Institute Genomics Platform"/>
            <consortium name="The Broad Institute Genome Sequencing Center for Infectious Disease"/>
            <person name="Wu L."/>
            <person name="Ma J."/>
        </authorList>
    </citation>
    <scope>NUCLEOTIDE SEQUENCE [LARGE SCALE GENOMIC DNA]</scope>
    <source>
        <strain evidence="2">CGMCC 4.7357</strain>
    </source>
</reference>
<protein>
    <submittedName>
        <fullName evidence="1">Uncharacterized protein</fullName>
    </submittedName>
</protein>
<accession>A0ABV9K6H8</accession>
<dbReference type="Proteomes" id="UP001596020">
    <property type="component" value="Unassembled WGS sequence"/>
</dbReference>
<evidence type="ECO:0000313" key="2">
    <source>
        <dbReference type="Proteomes" id="UP001596020"/>
    </source>
</evidence>
<sequence length="136" mass="14924">MKSSFCAAKKGIGRGGLEWVSMVYGARRWSTIGVVGVDLMGSPTLSLSYRQCLEGSMLGELLEYLRDCDGGWLPENGSLGMALYARVHYICGNASGHIGFRASSLCWSTGRGLLIKNFQVQLKIFVFTENIQIHLI</sequence>
<dbReference type="EMBL" id="JBHSGO010000076">
    <property type="protein sequence ID" value="MFC4665647.1"/>
    <property type="molecule type" value="Genomic_DNA"/>
</dbReference>
<dbReference type="RefSeq" id="WP_380077970.1">
    <property type="nucleotide sequence ID" value="NZ_JBHSGO010000076.1"/>
</dbReference>
<keyword evidence="2" id="KW-1185">Reference proteome</keyword>
<evidence type="ECO:0000313" key="1">
    <source>
        <dbReference type="EMBL" id="MFC4665647.1"/>
    </source>
</evidence>